<dbReference type="InterPro" id="IPR017907">
    <property type="entry name" value="Znf_RING_CS"/>
</dbReference>
<evidence type="ECO:0000256" key="1">
    <source>
        <dbReference type="ARBA" id="ARBA00022723"/>
    </source>
</evidence>
<feature type="region of interest" description="Disordered" evidence="5">
    <location>
        <begin position="1"/>
        <end position="54"/>
    </location>
</feature>
<keyword evidence="8" id="KW-1185">Reference proteome</keyword>
<dbReference type="SUPFAM" id="SSF57850">
    <property type="entry name" value="RING/U-box"/>
    <property type="match status" value="1"/>
</dbReference>
<keyword evidence="1" id="KW-0479">Metal-binding</keyword>
<dbReference type="GO" id="GO:0008270">
    <property type="term" value="F:zinc ion binding"/>
    <property type="evidence" value="ECO:0007669"/>
    <property type="project" value="UniProtKB-KW"/>
</dbReference>
<evidence type="ECO:0000256" key="3">
    <source>
        <dbReference type="ARBA" id="ARBA00022833"/>
    </source>
</evidence>
<accession>A0A2T9Y4N1</accession>
<feature type="compositionally biased region" description="Polar residues" evidence="5">
    <location>
        <begin position="311"/>
        <end position="324"/>
    </location>
</feature>
<dbReference type="PROSITE" id="PS00518">
    <property type="entry name" value="ZF_RING_1"/>
    <property type="match status" value="1"/>
</dbReference>
<dbReference type="InterPro" id="IPR001841">
    <property type="entry name" value="Znf_RING"/>
</dbReference>
<evidence type="ECO:0000256" key="5">
    <source>
        <dbReference type="SAM" id="MobiDB-lite"/>
    </source>
</evidence>
<evidence type="ECO:0000259" key="6">
    <source>
        <dbReference type="PROSITE" id="PS50089"/>
    </source>
</evidence>
<dbReference type="PROSITE" id="PS50089">
    <property type="entry name" value="ZF_RING_2"/>
    <property type="match status" value="1"/>
</dbReference>
<evidence type="ECO:0000313" key="8">
    <source>
        <dbReference type="Proteomes" id="UP000245699"/>
    </source>
</evidence>
<evidence type="ECO:0000256" key="2">
    <source>
        <dbReference type="ARBA" id="ARBA00022771"/>
    </source>
</evidence>
<dbReference type="AlphaFoldDB" id="A0A2T9Y4N1"/>
<organism evidence="7 8">
    <name type="scientific">Furculomyces boomerangus</name>
    <dbReference type="NCBI Taxonomy" id="61424"/>
    <lineage>
        <taxon>Eukaryota</taxon>
        <taxon>Fungi</taxon>
        <taxon>Fungi incertae sedis</taxon>
        <taxon>Zoopagomycota</taxon>
        <taxon>Kickxellomycotina</taxon>
        <taxon>Harpellomycetes</taxon>
        <taxon>Harpellales</taxon>
        <taxon>Harpellaceae</taxon>
        <taxon>Furculomyces</taxon>
    </lineage>
</organism>
<feature type="compositionally biased region" description="Low complexity" evidence="5">
    <location>
        <begin position="84"/>
        <end position="104"/>
    </location>
</feature>
<sequence length="588" mass="67169">MNKKSSKTRKADNLNDSTIEETSSSRQTSTNSTRNQRQTSTTRSKRPNVTVNLENNNLSEILNQFTYSASNSRINNQDSGLIPRTRTGSTISSSINVNSNSPSRPRYRRNYPIGTIRIVDNPSNNQNNSSNRNSNLQSNERQNLNTERISNISTRTRANQSNSTHSSRTSVVLRDNSTPFFRTSQRTIQRAQNNRLGAYIPRNPVSSGSLRQRINFMALVPHREMAPIDLGQRYTRYVDISRPEASSNSVNSELGSRSSINGNRRGIRTIGLSNITIPITPVRLRRRLETNHNPVSIIGISDIDQTRQGHTDSASDMFDSQENESYGSTQISSSDSDSNPYSSSDFNYSGYNFSDNEYGNMSNDSQQNDYIHSRIYERDYYPGFIGSTGNDLEDFSYLLFLHDQDNQHSPIRNKTVKKRKVTAKEQKVDKMGTHSRDVPIQNSEEYYEDQENVCSNSTDNLEMVCNLCEGPFMAISNIFASPCGHPICSNCLDNQHAQTFNCPSFFFFGGRNWIWNNQPDVIFVNALVFRPTVWFDQRFQFCYQYAPGFVNSWNTDIAFRARWNRDIRFRNFWFGRARGGRGRGGDRH</sequence>
<name>A0A2T9Y4N1_9FUNG</name>
<keyword evidence="3" id="KW-0862">Zinc</keyword>
<reference evidence="7 8" key="1">
    <citation type="journal article" date="2018" name="MBio">
        <title>Comparative Genomics Reveals the Core Gene Toolbox for the Fungus-Insect Symbiosis.</title>
        <authorList>
            <person name="Wang Y."/>
            <person name="Stata M."/>
            <person name="Wang W."/>
            <person name="Stajich J.E."/>
            <person name="White M.M."/>
            <person name="Moncalvo J.M."/>
        </authorList>
    </citation>
    <scope>NUCLEOTIDE SEQUENCE [LARGE SCALE GENOMIC DNA]</scope>
    <source>
        <strain evidence="7 8">AUS-77-4</strain>
    </source>
</reference>
<feature type="compositionally biased region" description="Polar residues" evidence="5">
    <location>
        <begin position="146"/>
        <end position="185"/>
    </location>
</feature>
<feature type="region of interest" description="Disordered" evidence="5">
    <location>
        <begin position="299"/>
        <end position="343"/>
    </location>
</feature>
<feature type="compositionally biased region" description="Low complexity" evidence="5">
    <location>
        <begin position="121"/>
        <end position="145"/>
    </location>
</feature>
<dbReference type="OrthoDB" id="5600294at2759"/>
<feature type="region of interest" description="Disordered" evidence="5">
    <location>
        <begin position="72"/>
        <end position="185"/>
    </location>
</feature>
<feature type="compositionally biased region" description="Low complexity" evidence="5">
    <location>
        <begin position="22"/>
        <end position="42"/>
    </location>
</feature>
<protein>
    <recommendedName>
        <fullName evidence="6">RING-type domain-containing protein</fullName>
    </recommendedName>
</protein>
<evidence type="ECO:0000256" key="4">
    <source>
        <dbReference type="PROSITE-ProRule" id="PRU00175"/>
    </source>
</evidence>
<dbReference type="EMBL" id="MBFT01000768">
    <property type="protein sequence ID" value="PVU87302.1"/>
    <property type="molecule type" value="Genomic_DNA"/>
</dbReference>
<keyword evidence="2 4" id="KW-0863">Zinc-finger</keyword>
<evidence type="ECO:0000313" key="7">
    <source>
        <dbReference type="EMBL" id="PVU87302.1"/>
    </source>
</evidence>
<dbReference type="Proteomes" id="UP000245699">
    <property type="component" value="Unassembled WGS sequence"/>
</dbReference>
<comment type="caution">
    <text evidence="7">The sequence shown here is derived from an EMBL/GenBank/DDBJ whole genome shotgun (WGS) entry which is preliminary data.</text>
</comment>
<feature type="domain" description="RING-type" evidence="6">
    <location>
        <begin position="465"/>
        <end position="503"/>
    </location>
</feature>
<feature type="compositionally biased region" description="Low complexity" evidence="5">
    <location>
        <begin position="325"/>
        <end position="343"/>
    </location>
</feature>
<proteinExistence type="predicted"/>
<gene>
    <name evidence="7" type="ORF">BB559_006112</name>
</gene>